<reference evidence="12 13" key="1">
    <citation type="journal article" date="2020" name="J. Phycol.">
        <title>Comparative genome analysis reveals Cyanidiococcus gen. nov., a new extremophilic red algal genus sister to Cyanidioschyzon (Cyanidioschyzonaceae, Rhodophyta).</title>
        <authorList>
            <person name="Liu S.-L."/>
            <person name="Chiang Y.-R."/>
            <person name="Yoon H.S."/>
            <person name="Fu H.-Y."/>
        </authorList>
    </citation>
    <scope>NUCLEOTIDE SEQUENCE [LARGE SCALE GENOMIC DNA]</scope>
    <source>
        <strain evidence="12 13">THAL066</strain>
    </source>
</reference>
<dbReference type="PANTHER" id="PTHR43750">
    <property type="entry name" value="UDP-GLUCOSE 6-DEHYDROGENASE TUAD"/>
    <property type="match status" value="1"/>
</dbReference>
<dbReference type="Proteomes" id="UP000530660">
    <property type="component" value="Unassembled WGS sequence"/>
</dbReference>
<dbReference type="PIRSF" id="PIRSF500134">
    <property type="entry name" value="UDPglc_DH_bac"/>
    <property type="match status" value="1"/>
</dbReference>
<keyword evidence="5 7" id="KW-0520">NAD</keyword>
<evidence type="ECO:0000259" key="11">
    <source>
        <dbReference type="SMART" id="SM00984"/>
    </source>
</evidence>
<dbReference type="SMART" id="SM00984">
    <property type="entry name" value="UDPG_MGDP_dh_C"/>
    <property type="match status" value="1"/>
</dbReference>
<accession>A0A7J7IDU6</accession>
<feature type="binding site" evidence="10">
    <location>
        <position position="83"/>
    </location>
    <ligand>
        <name>NAD(+)</name>
        <dbReference type="ChEBI" id="CHEBI:57540"/>
    </ligand>
</feature>
<organism evidence="12 13">
    <name type="scientific">Cyanidiococcus yangmingshanensis</name>
    <dbReference type="NCBI Taxonomy" id="2690220"/>
    <lineage>
        <taxon>Eukaryota</taxon>
        <taxon>Rhodophyta</taxon>
        <taxon>Bangiophyceae</taxon>
        <taxon>Cyanidiales</taxon>
        <taxon>Cyanidiaceae</taxon>
        <taxon>Cyanidiococcus</taxon>
    </lineage>
</organism>
<protein>
    <recommendedName>
        <fullName evidence="3 7">UDP-glucose 6-dehydrogenase</fullName>
        <ecNumber evidence="3 7">1.1.1.22</ecNumber>
    </recommendedName>
</protein>
<dbReference type="AlphaFoldDB" id="A0A7J7IDU6"/>
<evidence type="ECO:0000313" key="12">
    <source>
        <dbReference type="EMBL" id="KAF6000501.1"/>
    </source>
</evidence>
<proteinExistence type="inferred from homology"/>
<feature type="binding site" evidence="10">
    <location>
        <position position="32"/>
    </location>
    <ligand>
        <name>NAD(+)</name>
        <dbReference type="ChEBI" id="CHEBI:57540"/>
    </ligand>
</feature>
<dbReference type="InterPro" id="IPR036220">
    <property type="entry name" value="UDP-Glc/GDP-Man_DH_C_sf"/>
</dbReference>
<comment type="caution">
    <text evidence="12">The sequence shown here is derived from an EMBL/GenBank/DDBJ whole genome shotgun (WGS) entry which is preliminary data.</text>
</comment>
<dbReference type="InterPro" id="IPR017476">
    <property type="entry name" value="UDP-Glc/GDP-Man"/>
</dbReference>
<dbReference type="SUPFAM" id="SSF48179">
    <property type="entry name" value="6-phosphogluconate dehydrogenase C-terminal domain-like"/>
    <property type="match status" value="1"/>
</dbReference>
<dbReference type="InterPro" id="IPR014026">
    <property type="entry name" value="UDP-Glc/GDP-Man_DH_dimer"/>
</dbReference>
<dbReference type="GO" id="GO:0006065">
    <property type="term" value="P:UDP-glucuronate biosynthetic process"/>
    <property type="evidence" value="ECO:0007669"/>
    <property type="project" value="UniProtKB-UniPathway"/>
</dbReference>
<dbReference type="SUPFAM" id="SSF51735">
    <property type="entry name" value="NAD(P)-binding Rossmann-fold domains"/>
    <property type="match status" value="1"/>
</dbReference>
<feature type="binding site" evidence="10">
    <location>
        <position position="27"/>
    </location>
    <ligand>
        <name>NAD(+)</name>
        <dbReference type="ChEBI" id="CHEBI:57540"/>
    </ligand>
</feature>
<feature type="binding site" evidence="10">
    <location>
        <position position="371"/>
    </location>
    <ligand>
        <name>NAD(+)</name>
        <dbReference type="ChEBI" id="CHEBI:57540"/>
    </ligand>
</feature>
<dbReference type="InterPro" id="IPR014027">
    <property type="entry name" value="UDP-Glc/GDP-Man_DH_C"/>
</dbReference>
<dbReference type="UniPathway" id="UPA00038">
    <property type="reaction ID" value="UER00491"/>
</dbReference>
<feature type="binding site" evidence="10">
    <location>
        <position position="300"/>
    </location>
    <ligand>
        <name>NAD(+)</name>
        <dbReference type="ChEBI" id="CHEBI:57540"/>
    </ligand>
</feature>
<evidence type="ECO:0000256" key="4">
    <source>
        <dbReference type="ARBA" id="ARBA00023002"/>
    </source>
</evidence>
<dbReference type="InterPro" id="IPR001732">
    <property type="entry name" value="UDP-Glc/GDP-Man_DH_N"/>
</dbReference>
<evidence type="ECO:0000256" key="2">
    <source>
        <dbReference type="ARBA" id="ARBA00006601"/>
    </source>
</evidence>
<gene>
    <name evidence="12" type="ORF">F1559_000578</name>
</gene>
<dbReference type="OrthoDB" id="5059218at2759"/>
<evidence type="ECO:0000256" key="3">
    <source>
        <dbReference type="ARBA" id="ARBA00012954"/>
    </source>
</evidence>
<comment type="pathway">
    <text evidence="1">Nucleotide-sugar biosynthesis; UDP-alpha-D-glucuronate biosynthesis; UDP-alpha-D-glucuronate from UDP-alpha-D-glucose: step 1/1.</text>
</comment>
<keyword evidence="13" id="KW-1185">Reference proteome</keyword>
<dbReference type="Gene3D" id="3.40.50.720">
    <property type="entry name" value="NAD(P)-binding Rossmann-like Domain"/>
    <property type="match status" value="2"/>
</dbReference>
<evidence type="ECO:0000256" key="9">
    <source>
        <dbReference type="PIRSR" id="PIRSR500134-2"/>
    </source>
</evidence>
<dbReference type="EC" id="1.1.1.22" evidence="3 7"/>
<dbReference type="EMBL" id="VWRR01000019">
    <property type="protein sequence ID" value="KAF6000501.1"/>
    <property type="molecule type" value="Genomic_DNA"/>
</dbReference>
<dbReference type="Pfam" id="PF03721">
    <property type="entry name" value="UDPG_MGDP_dh_N"/>
    <property type="match status" value="1"/>
</dbReference>
<evidence type="ECO:0000256" key="7">
    <source>
        <dbReference type="PIRNR" id="PIRNR000124"/>
    </source>
</evidence>
<feature type="binding site" evidence="9">
    <location>
        <position position="294"/>
    </location>
    <ligand>
        <name>substrate</name>
    </ligand>
</feature>
<feature type="active site" description="Nucleophile" evidence="8">
    <location>
        <position position="297"/>
    </location>
</feature>
<dbReference type="SUPFAM" id="SSF52413">
    <property type="entry name" value="UDP-glucose/GDP-mannose dehydrogenase C-terminal domain"/>
    <property type="match status" value="1"/>
</dbReference>
<feature type="binding site" evidence="9">
    <location>
        <position position="364"/>
    </location>
    <ligand>
        <name>substrate</name>
    </ligand>
</feature>
<dbReference type="InterPro" id="IPR036291">
    <property type="entry name" value="NAD(P)-bd_dom_sf"/>
</dbReference>
<comment type="catalytic activity">
    <reaction evidence="6 7">
        <text>UDP-alpha-D-glucose + 2 NAD(+) + H2O = UDP-alpha-D-glucuronate + 2 NADH + 3 H(+)</text>
        <dbReference type="Rhea" id="RHEA:23596"/>
        <dbReference type="ChEBI" id="CHEBI:15377"/>
        <dbReference type="ChEBI" id="CHEBI:15378"/>
        <dbReference type="ChEBI" id="CHEBI:57540"/>
        <dbReference type="ChEBI" id="CHEBI:57945"/>
        <dbReference type="ChEBI" id="CHEBI:58052"/>
        <dbReference type="ChEBI" id="CHEBI:58885"/>
        <dbReference type="EC" id="1.1.1.22"/>
    </reaction>
</comment>
<name>A0A7J7IDU6_9RHOD</name>
<evidence type="ECO:0000256" key="5">
    <source>
        <dbReference type="ARBA" id="ARBA00023027"/>
    </source>
</evidence>
<evidence type="ECO:0000256" key="8">
    <source>
        <dbReference type="PIRSR" id="PIRSR500134-1"/>
    </source>
</evidence>
<dbReference type="InterPro" id="IPR008927">
    <property type="entry name" value="6-PGluconate_DH-like_C_sf"/>
</dbReference>
<dbReference type="GO" id="GO:0051287">
    <property type="term" value="F:NAD binding"/>
    <property type="evidence" value="ECO:0007669"/>
    <property type="project" value="InterPro"/>
</dbReference>
<dbReference type="GO" id="GO:0000271">
    <property type="term" value="P:polysaccharide biosynthetic process"/>
    <property type="evidence" value="ECO:0007669"/>
    <property type="project" value="InterPro"/>
</dbReference>
<dbReference type="Pfam" id="PF00984">
    <property type="entry name" value="UDPG_MGDP_dh"/>
    <property type="match status" value="1"/>
</dbReference>
<dbReference type="PIRSF" id="PIRSF000124">
    <property type="entry name" value="UDPglc_GDPman_dh"/>
    <property type="match status" value="1"/>
</dbReference>
<dbReference type="Gene3D" id="1.20.5.100">
    <property type="entry name" value="Cytochrome c1, transmembrane anchor, C-terminal"/>
    <property type="match status" value="1"/>
</dbReference>
<feature type="binding site" evidence="9">
    <location>
        <begin position="286"/>
        <end position="290"/>
    </location>
    <ligand>
        <name>substrate</name>
    </ligand>
</feature>
<dbReference type="PANTHER" id="PTHR43750:SF3">
    <property type="entry name" value="UDP-GLUCOSE 6-DEHYDROGENASE TUAD"/>
    <property type="match status" value="1"/>
</dbReference>
<evidence type="ECO:0000256" key="10">
    <source>
        <dbReference type="PIRSR" id="PIRSR500134-3"/>
    </source>
</evidence>
<dbReference type="InterPro" id="IPR028357">
    <property type="entry name" value="UDPglc_DH_bac"/>
</dbReference>
<sequence length="506" mass="55056">MIGTGYVGLVSGACFADAAHCQVVCVDSNVGKIEALERGEMPIYEPELGELVQRNVAAGRLRFSTDLPNSVQQAQVVFIAVGTPSRRGDGHADLSYVFRAAEAIGRSLRSPGFTLVVNKSTVPVGTARRVRELVARNAAPGARFEVVSNPEFLRQGTAVRDFMHPERVVIGVPSDREPAAVAQFAPGDGDHAHRALDPDQGSHFDAKECARMLMAKLYGPIARAKQVPILFTNVEEAELIKYAANAFLAMKLEFANEIADLCEVAGADISAVTHAIGLDGRIGADYLQAGPGFGGSCLPKDTRALARIAQEFWRPCRLVETVIEGNEARKRRIAQRIALAAVAERADMNQVYGRCIGILGLTFKAHTDDIRDSPAIFIVRELVELGARVRAYDPRVSHREVRQALGDEIELVQSVHEAAAGADVLAVLTEWPEFRETCAALGPQGLDKLMRQRVLFDARNLWRPVDWQGSGFTYHSIGRPTLYATADETVEKAALDTSPGAVHRFR</sequence>
<keyword evidence="4 7" id="KW-0560">Oxidoreductase</keyword>
<dbReference type="GO" id="GO:0003979">
    <property type="term" value="F:UDP-glucose 6-dehydrogenase activity"/>
    <property type="evidence" value="ECO:0007669"/>
    <property type="project" value="UniProtKB-EC"/>
</dbReference>
<feature type="binding site" evidence="9">
    <location>
        <position position="241"/>
    </location>
    <ligand>
        <name>substrate</name>
    </ligand>
</feature>
<dbReference type="Pfam" id="PF03720">
    <property type="entry name" value="UDPG_MGDP_dh_C"/>
    <property type="match status" value="1"/>
</dbReference>
<feature type="domain" description="UDP-glucose/GDP-mannose dehydrogenase C-terminal" evidence="11">
    <location>
        <begin position="357"/>
        <end position="464"/>
    </location>
</feature>
<feature type="binding site" evidence="10">
    <location>
        <position position="121"/>
    </location>
    <ligand>
        <name>NAD(+)</name>
        <dbReference type="ChEBI" id="CHEBI:57540"/>
    </ligand>
</feature>
<comment type="similarity">
    <text evidence="2 7">Belongs to the UDP-glucose/GDP-mannose dehydrogenase family.</text>
</comment>
<evidence type="ECO:0000313" key="13">
    <source>
        <dbReference type="Proteomes" id="UP000530660"/>
    </source>
</evidence>
<dbReference type="NCBIfam" id="TIGR03026">
    <property type="entry name" value="NDP-sugDHase"/>
    <property type="match status" value="1"/>
</dbReference>
<evidence type="ECO:0000256" key="1">
    <source>
        <dbReference type="ARBA" id="ARBA00004701"/>
    </source>
</evidence>
<evidence type="ECO:0000256" key="6">
    <source>
        <dbReference type="ARBA" id="ARBA00047473"/>
    </source>
</evidence>